<name>A0A0G0QSW9_9BACT</name>
<keyword evidence="1" id="KW-1133">Transmembrane helix</keyword>
<gene>
    <name evidence="2" type="ORF">UT42_C0046G0008</name>
</gene>
<proteinExistence type="predicted"/>
<comment type="caution">
    <text evidence="2">The sequence shown here is derived from an EMBL/GenBank/DDBJ whole genome shotgun (WGS) entry which is preliminary data.</text>
</comment>
<dbReference type="Proteomes" id="UP000034048">
    <property type="component" value="Unassembled WGS sequence"/>
</dbReference>
<evidence type="ECO:0000313" key="3">
    <source>
        <dbReference type="Proteomes" id="UP000034048"/>
    </source>
</evidence>
<feature type="transmembrane region" description="Helical" evidence="1">
    <location>
        <begin position="33"/>
        <end position="54"/>
    </location>
</feature>
<keyword evidence="1" id="KW-0472">Membrane</keyword>
<dbReference type="AlphaFoldDB" id="A0A0G0QSW9"/>
<sequence length="146" mass="16747">MTQHTNYHGLGDSVKIKLLDEPITSSYPVRPNLVLNLILAIVLGLVFSLSYIYLLPKSRYDIRIFTRKQKSEAWDQEMPAVAVAEPMPANELLTAESLANSLIDNTNWQESVVEAPVSNEEFGRFDNDWFDNRINEQENKTFNPFK</sequence>
<organism evidence="2 3">
    <name type="scientific">Candidatus Falkowbacteria bacterium GW2011_GWA2_39_24</name>
    <dbReference type="NCBI Taxonomy" id="1618634"/>
    <lineage>
        <taxon>Bacteria</taxon>
        <taxon>Candidatus Falkowiibacteriota</taxon>
    </lineage>
</organism>
<reference evidence="2 3" key="1">
    <citation type="journal article" date="2015" name="Nature">
        <title>rRNA introns, odd ribosomes, and small enigmatic genomes across a large radiation of phyla.</title>
        <authorList>
            <person name="Brown C.T."/>
            <person name="Hug L.A."/>
            <person name="Thomas B.C."/>
            <person name="Sharon I."/>
            <person name="Castelle C.J."/>
            <person name="Singh A."/>
            <person name="Wilkins M.J."/>
            <person name="Williams K.H."/>
            <person name="Banfield J.F."/>
        </authorList>
    </citation>
    <scope>NUCLEOTIDE SEQUENCE [LARGE SCALE GENOMIC DNA]</scope>
</reference>
<keyword evidence="1" id="KW-0812">Transmembrane</keyword>
<protein>
    <submittedName>
        <fullName evidence="2">Uncharacterized protein</fullName>
    </submittedName>
</protein>
<dbReference type="EMBL" id="LBWS01000046">
    <property type="protein sequence ID" value="KKR13465.1"/>
    <property type="molecule type" value="Genomic_DNA"/>
</dbReference>
<accession>A0A0G0QSW9</accession>
<evidence type="ECO:0000256" key="1">
    <source>
        <dbReference type="SAM" id="Phobius"/>
    </source>
</evidence>
<evidence type="ECO:0000313" key="2">
    <source>
        <dbReference type="EMBL" id="KKR13465.1"/>
    </source>
</evidence>